<name>A0A239G3D0_9ACTN</name>
<proteinExistence type="predicted"/>
<evidence type="ECO:0000313" key="3">
    <source>
        <dbReference type="Proteomes" id="UP000198362"/>
    </source>
</evidence>
<accession>A0A239G3D0</accession>
<keyword evidence="1" id="KW-0812">Transmembrane</keyword>
<dbReference type="EMBL" id="FZPH01000001">
    <property type="protein sequence ID" value="SNS63661.1"/>
    <property type="molecule type" value="Genomic_DNA"/>
</dbReference>
<dbReference type="AlphaFoldDB" id="A0A239G3D0"/>
<dbReference type="RefSeq" id="WP_245870600.1">
    <property type="nucleotide sequence ID" value="NZ_FZPH01000001.1"/>
</dbReference>
<feature type="transmembrane region" description="Helical" evidence="1">
    <location>
        <begin position="12"/>
        <end position="30"/>
    </location>
</feature>
<keyword evidence="1" id="KW-0472">Membrane</keyword>
<feature type="transmembrane region" description="Helical" evidence="1">
    <location>
        <begin position="36"/>
        <end position="57"/>
    </location>
</feature>
<sequence>MPVLRAARWTPVLAALLVGYAMVGVPAVVSGPSDPATVVILLRLAMLCAGLGVGFLFDDPARPTTSTSPTPAWLPLALRVAGGGILLAG</sequence>
<evidence type="ECO:0000313" key="2">
    <source>
        <dbReference type="EMBL" id="SNS63661.1"/>
    </source>
</evidence>
<evidence type="ECO:0000256" key="1">
    <source>
        <dbReference type="SAM" id="Phobius"/>
    </source>
</evidence>
<keyword evidence="1" id="KW-1133">Transmembrane helix</keyword>
<reference evidence="2 3" key="1">
    <citation type="submission" date="2017-06" db="EMBL/GenBank/DDBJ databases">
        <authorList>
            <person name="Kim H.J."/>
            <person name="Triplett B.A."/>
        </authorList>
    </citation>
    <scope>NUCLEOTIDE SEQUENCE [LARGE SCALE GENOMIC DNA]</scope>
    <source>
        <strain evidence="2 3">CGMCC 4.5593</strain>
    </source>
</reference>
<protein>
    <submittedName>
        <fullName evidence="2">Uncharacterized protein</fullName>
    </submittedName>
</protein>
<dbReference type="Proteomes" id="UP000198362">
    <property type="component" value="Unassembled WGS sequence"/>
</dbReference>
<gene>
    <name evidence="2" type="ORF">SAMN05421812_101212</name>
</gene>
<organism evidence="2 3">
    <name type="scientific">Asanoa hainanensis</name>
    <dbReference type="NCBI Taxonomy" id="560556"/>
    <lineage>
        <taxon>Bacteria</taxon>
        <taxon>Bacillati</taxon>
        <taxon>Actinomycetota</taxon>
        <taxon>Actinomycetes</taxon>
        <taxon>Micromonosporales</taxon>
        <taxon>Micromonosporaceae</taxon>
        <taxon>Asanoa</taxon>
    </lineage>
</organism>
<keyword evidence="3" id="KW-1185">Reference proteome</keyword>